<sequence>RTTPMTVAPLVQTVMSSLFMAMSRLVELTVHSDQLTVYNITPLIKTVSTCLSTVHKDPKYFCDPAAYGRHCGYSRNIHQAIAYWNAVNKSEYNGWLLAPDSFPNRSGNLLLSVVRLLSGKEFPGMGKLSAFQVAVDYMKAGALVATQREFVETLIFVNAGAIKRLTEWEYLSSKVGSPKRDLEEVESAFAKVMQDLKQRWDQKRGTRGRGIDMIDVEHWLCKASRKRLGRSSYNAIYK</sequence>
<dbReference type="Proteomes" id="UP001163798">
    <property type="component" value="Unassembled WGS sequence"/>
</dbReference>
<accession>A0AA38KMN2</accession>
<protein>
    <submittedName>
        <fullName evidence="1">Uncharacterized protein</fullName>
    </submittedName>
</protein>
<reference evidence="1" key="1">
    <citation type="submission" date="2022-08" db="EMBL/GenBank/DDBJ databases">
        <authorList>
            <consortium name="DOE Joint Genome Institute"/>
            <person name="Min B."/>
            <person name="Riley R."/>
            <person name="Sierra-Patev S."/>
            <person name="Naranjo-Ortiz M."/>
            <person name="Looney B."/>
            <person name="Konkel Z."/>
            <person name="Slot J.C."/>
            <person name="Sakamoto Y."/>
            <person name="Steenwyk J.L."/>
            <person name="Rokas A."/>
            <person name="Carro J."/>
            <person name="Camarero S."/>
            <person name="Ferreira P."/>
            <person name="Molpeceres G."/>
            <person name="Ruiz-Duenas F.J."/>
            <person name="Serrano A."/>
            <person name="Henrissat B."/>
            <person name="Drula E."/>
            <person name="Hughes K.W."/>
            <person name="Mata J.L."/>
            <person name="Ishikawa N.K."/>
            <person name="Vargas-Isla R."/>
            <person name="Ushijima S."/>
            <person name="Smith C.A."/>
            <person name="Ahrendt S."/>
            <person name="Andreopoulos W."/>
            <person name="He G."/>
            <person name="Labutti K."/>
            <person name="Lipzen A."/>
            <person name="Ng V."/>
            <person name="Sandor L."/>
            <person name="Barry K."/>
            <person name="Martinez A.T."/>
            <person name="Xiao Y."/>
            <person name="Gibbons J.G."/>
            <person name="Terashima K."/>
            <person name="Hibbett D.S."/>
            <person name="Grigoriev I.V."/>
        </authorList>
    </citation>
    <scope>NUCLEOTIDE SEQUENCE</scope>
    <source>
        <strain evidence="1">TFB10291</strain>
    </source>
</reference>
<proteinExistence type="predicted"/>
<comment type="caution">
    <text evidence="1">The sequence shown here is derived from an EMBL/GenBank/DDBJ whole genome shotgun (WGS) entry which is preliminary data.</text>
</comment>
<keyword evidence="2" id="KW-1185">Reference proteome</keyword>
<dbReference type="AlphaFoldDB" id="A0AA38KMN2"/>
<dbReference type="EMBL" id="MU794084">
    <property type="protein sequence ID" value="KAJ3779901.1"/>
    <property type="molecule type" value="Genomic_DNA"/>
</dbReference>
<evidence type="ECO:0000313" key="1">
    <source>
        <dbReference type="EMBL" id="KAJ3779901.1"/>
    </source>
</evidence>
<gene>
    <name evidence="1" type="ORF">GGU10DRAFT_337628</name>
</gene>
<feature type="non-terminal residue" evidence="1">
    <location>
        <position position="1"/>
    </location>
</feature>
<organism evidence="1 2">
    <name type="scientific">Lentinula aff. detonsa</name>
    <dbReference type="NCBI Taxonomy" id="2804958"/>
    <lineage>
        <taxon>Eukaryota</taxon>
        <taxon>Fungi</taxon>
        <taxon>Dikarya</taxon>
        <taxon>Basidiomycota</taxon>
        <taxon>Agaricomycotina</taxon>
        <taxon>Agaricomycetes</taxon>
        <taxon>Agaricomycetidae</taxon>
        <taxon>Agaricales</taxon>
        <taxon>Marasmiineae</taxon>
        <taxon>Omphalotaceae</taxon>
        <taxon>Lentinula</taxon>
    </lineage>
</organism>
<evidence type="ECO:0000313" key="2">
    <source>
        <dbReference type="Proteomes" id="UP001163798"/>
    </source>
</evidence>
<name>A0AA38KMN2_9AGAR</name>